<comment type="function">
    <text evidence="7">Pyrophosphatase that catalyzes the hydrolysis of nucleoside triphosphates to their monophosphate derivatives, with a high preference for the non-canonical purine nucleotides XTP (xanthosine triphosphate), dITP (deoxyinosine triphosphate) and ITP. Seems to function as a house-cleaning enzyme that removes non-canonical purine nucleotides from the nucleotide pool, thus preventing their incorporation into DNA/RNA and avoiding chromosomal lesions.</text>
</comment>
<dbReference type="RefSeq" id="WP_186934805.1">
    <property type="nucleotide sequence ID" value="NZ_JACOPS010000001.1"/>
</dbReference>
<feature type="binding site" evidence="7">
    <location>
        <position position="174"/>
    </location>
    <ligand>
        <name>substrate</name>
    </ligand>
</feature>
<feature type="binding site" evidence="7">
    <location>
        <position position="71"/>
    </location>
    <ligand>
        <name>substrate</name>
    </ligand>
</feature>
<dbReference type="Pfam" id="PF01725">
    <property type="entry name" value="Ham1p_like"/>
    <property type="match status" value="1"/>
</dbReference>
<dbReference type="EMBL" id="JACOPS010000001">
    <property type="protein sequence ID" value="MBC5727513.1"/>
    <property type="molecule type" value="Genomic_DNA"/>
</dbReference>
<dbReference type="PANTHER" id="PTHR11067">
    <property type="entry name" value="INOSINE TRIPHOSPHATE PYROPHOSPHATASE/HAM1 PROTEIN"/>
    <property type="match status" value="1"/>
</dbReference>
<dbReference type="Proteomes" id="UP000636755">
    <property type="component" value="Unassembled WGS sequence"/>
</dbReference>
<dbReference type="CDD" id="cd00515">
    <property type="entry name" value="HAM1"/>
    <property type="match status" value="1"/>
</dbReference>
<evidence type="ECO:0000256" key="7">
    <source>
        <dbReference type="HAMAP-Rule" id="MF_01405"/>
    </source>
</evidence>
<dbReference type="InterPro" id="IPR029001">
    <property type="entry name" value="ITPase-like_fam"/>
</dbReference>
<comment type="subunit">
    <text evidence="7">Homodimer.</text>
</comment>
<evidence type="ECO:0000256" key="3">
    <source>
        <dbReference type="ARBA" id="ARBA00022741"/>
    </source>
</evidence>
<feature type="active site" description="Proton acceptor" evidence="7">
    <location>
        <position position="70"/>
    </location>
</feature>
<evidence type="ECO:0000256" key="2">
    <source>
        <dbReference type="ARBA" id="ARBA00022723"/>
    </source>
</evidence>
<dbReference type="InterPro" id="IPR020922">
    <property type="entry name" value="dITP/XTP_pyrophosphatase"/>
</dbReference>
<comment type="catalytic activity">
    <reaction evidence="7">
        <text>XTP + H2O = XMP + diphosphate + H(+)</text>
        <dbReference type="Rhea" id="RHEA:28610"/>
        <dbReference type="ChEBI" id="CHEBI:15377"/>
        <dbReference type="ChEBI" id="CHEBI:15378"/>
        <dbReference type="ChEBI" id="CHEBI:33019"/>
        <dbReference type="ChEBI" id="CHEBI:57464"/>
        <dbReference type="ChEBI" id="CHEBI:61314"/>
        <dbReference type="EC" id="3.6.1.66"/>
    </reaction>
</comment>
<proteinExistence type="inferred from homology"/>
<dbReference type="InterPro" id="IPR002637">
    <property type="entry name" value="RdgB/HAM1"/>
</dbReference>
<dbReference type="SUPFAM" id="SSF52972">
    <property type="entry name" value="ITPase-like"/>
    <property type="match status" value="1"/>
</dbReference>
<dbReference type="Gene3D" id="3.90.950.10">
    <property type="match status" value="1"/>
</dbReference>
<evidence type="ECO:0000256" key="6">
    <source>
        <dbReference type="ARBA" id="ARBA00023080"/>
    </source>
</evidence>
<comment type="caution">
    <text evidence="9">The sequence shown here is derived from an EMBL/GenBank/DDBJ whole genome shotgun (WGS) entry which is preliminary data.</text>
</comment>
<keyword evidence="4 7" id="KW-0378">Hydrolase</keyword>
<name>A0ABR7HJ29_9FIRM</name>
<comment type="catalytic activity">
    <reaction evidence="7">
        <text>ITP + H2O = IMP + diphosphate + H(+)</text>
        <dbReference type="Rhea" id="RHEA:29399"/>
        <dbReference type="ChEBI" id="CHEBI:15377"/>
        <dbReference type="ChEBI" id="CHEBI:15378"/>
        <dbReference type="ChEBI" id="CHEBI:33019"/>
        <dbReference type="ChEBI" id="CHEBI:58053"/>
        <dbReference type="ChEBI" id="CHEBI:61402"/>
        <dbReference type="EC" id="3.6.1.66"/>
    </reaction>
</comment>
<gene>
    <name evidence="9" type="primary">rdgB</name>
    <name evidence="9" type="ORF">H8R91_02980</name>
</gene>
<comment type="catalytic activity">
    <reaction evidence="7">
        <text>dITP + H2O = dIMP + diphosphate + H(+)</text>
        <dbReference type="Rhea" id="RHEA:28342"/>
        <dbReference type="ChEBI" id="CHEBI:15377"/>
        <dbReference type="ChEBI" id="CHEBI:15378"/>
        <dbReference type="ChEBI" id="CHEBI:33019"/>
        <dbReference type="ChEBI" id="CHEBI:61194"/>
        <dbReference type="ChEBI" id="CHEBI:61382"/>
        <dbReference type="EC" id="3.6.1.66"/>
    </reaction>
</comment>
<evidence type="ECO:0000256" key="8">
    <source>
        <dbReference type="RuleBase" id="RU003781"/>
    </source>
</evidence>
<feature type="binding site" evidence="7">
    <location>
        <begin position="7"/>
        <end position="12"/>
    </location>
    <ligand>
        <name>substrate</name>
    </ligand>
</feature>
<feature type="binding site" evidence="7">
    <location>
        <position position="70"/>
    </location>
    <ligand>
        <name>Mg(2+)</name>
        <dbReference type="ChEBI" id="CHEBI:18420"/>
    </ligand>
</feature>
<feature type="binding site" evidence="7">
    <location>
        <begin position="179"/>
        <end position="180"/>
    </location>
    <ligand>
        <name>substrate</name>
    </ligand>
</feature>
<keyword evidence="10" id="KW-1185">Reference proteome</keyword>
<keyword evidence="5 7" id="KW-0460">Magnesium</keyword>
<comment type="cofactor">
    <cofactor evidence="7">
        <name>Mg(2+)</name>
        <dbReference type="ChEBI" id="CHEBI:18420"/>
    </cofactor>
    <text evidence="7">Binds 1 Mg(2+) ion per subunit.</text>
</comment>
<evidence type="ECO:0000256" key="4">
    <source>
        <dbReference type="ARBA" id="ARBA00022801"/>
    </source>
</evidence>
<evidence type="ECO:0000256" key="5">
    <source>
        <dbReference type="ARBA" id="ARBA00022842"/>
    </source>
</evidence>
<dbReference type="NCBIfam" id="TIGR00042">
    <property type="entry name" value="RdgB/HAM1 family non-canonical purine NTP pyrophosphatase"/>
    <property type="match status" value="1"/>
</dbReference>
<feature type="binding site" evidence="7">
    <location>
        <position position="41"/>
    </location>
    <ligand>
        <name>Mg(2+)</name>
        <dbReference type="ChEBI" id="CHEBI:18420"/>
    </ligand>
</feature>
<protein>
    <recommendedName>
        <fullName evidence="7">dITP/XTP pyrophosphatase</fullName>
        <ecNumber evidence="7">3.6.1.66</ecNumber>
    </recommendedName>
    <alternativeName>
        <fullName evidence="7">Non-canonical purine NTP pyrophosphatase</fullName>
    </alternativeName>
    <alternativeName>
        <fullName evidence="7">Non-standard purine NTP pyrophosphatase</fullName>
    </alternativeName>
    <alternativeName>
        <fullName evidence="7">Nucleoside-triphosphate diphosphatase</fullName>
    </alternativeName>
    <alternativeName>
        <fullName evidence="7">Nucleoside-triphosphate pyrophosphatase</fullName>
        <shortName evidence="7">NTPase</shortName>
    </alternativeName>
</protein>
<feature type="binding site" evidence="7">
    <location>
        <begin position="153"/>
        <end position="156"/>
    </location>
    <ligand>
        <name>substrate</name>
    </ligand>
</feature>
<reference evidence="9 10" key="1">
    <citation type="submission" date="2020-08" db="EMBL/GenBank/DDBJ databases">
        <title>Genome public.</title>
        <authorList>
            <person name="Liu C."/>
            <person name="Sun Q."/>
        </authorList>
    </citation>
    <scope>NUCLEOTIDE SEQUENCE [LARGE SCALE GENOMIC DNA]</scope>
    <source>
        <strain evidence="9 10">NSJ-71</strain>
    </source>
</reference>
<comment type="similarity">
    <text evidence="1 7 8">Belongs to the HAM1 NTPase family.</text>
</comment>
<keyword evidence="3 7" id="KW-0547">Nucleotide-binding</keyword>
<dbReference type="HAMAP" id="MF_01405">
    <property type="entry name" value="Non_canon_purine_NTPase"/>
    <property type="match status" value="1"/>
</dbReference>
<dbReference type="PANTHER" id="PTHR11067:SF9">
    <property type="entry name" value="INOSINE TRIPHOSPHATE PYROPHOSPHATASE"/>
    <property type="match status" value="1"/>
</dbReference>
<evidence type="ECO:0000313" key="9">
    <source>
        <dbReference type="EMBL" id="MBC5727513.1"/>
    </source>
</evidence>
<dbReference type="EC" id="3.6.1.66" evidence="7"/>
<evidence type="ECO:0000313" key="10">
    <source>
        <dbReference type="Proteomes" id="UP000636755"/>
    </source>
</evidence>
<organism evidence="9 10">
    <name type="scientific">Ruminococcus intestinalis</name>
    <dbReference type="NCBI Taxonomy" id="2763066"/>
    <lineage>
        <taxon>Bacteria</taxon>
        <taxon>Bacillati</taxon>
        <taxon>Bacillota</taxon>
        <taxon>Clostridia</taxon>
        <taxon>Eubacteriales</taxon>
        <taxon>Oscillospiraceae</taxon>
        <taxon>Ruminococcus</taxon>
    </lineage>
</organism>
<accession>A0ABR7HJ29</accession>
<sequence length="197" mass="21338">MKFIIATNNAKKLKELERILKPLGIDAVSAKEAGVNLGEVEETGTTFAENAFIKANAAFKATGMPAIADDSGLSVDALDGRPGVYSARYCGENATDEEKYTKLLEEMQGVPDEKRTAHFTSAICCILSDKEKIEVDGICNGTISHTPNGNGGFGYDPIFDCNGKSFAELTAEEKDKISHRGIALRKLQAELKNRFDK</sequence>
<keyword evidence="6 7" id="KW-0546">Nucleotide metabolism</keyword>
<evidence type="ECO:0000256" key="1">
    <source>
        <dbReference type="ARBA" id="ARBA00008023"/>
    </source>
</evidence>
<keyword evidence="2 7" id="KW-0479">Metal-binding</keyword>